<dbReference type="GO" id="GO:0000981">
    <property type="term" value="F:DNA-binding transcription factor activity, RNA polymerase II-specific"/>
    <property type="evidence" value="ECO:0007669"/>
    <property type="project" value="TreeGrafter"/>
</dbReference>
<dbReference type="InterPro" id="IPR036388">
    <property type="entry name" value="WH-like_DNA-bd_sf"/>
</dbReference>
<dbReference type="InterPro" id="IPR018122">
    <property type="entry name" value="TF_fork_head_CS_1"/>
</dbReference>
<keyword evidence="3" id="KW-0597">Phosphoprotein</keyword>
<dbReference type="GO" id="GO:0009653">
    <property type="term" value="P:anatomical structure morphogenesis"/>
    <property type="evidence" value="ECO:0007669"/>
    <property type="project" value="TreeGrafter"/>
</dbReference>
<dbReference type="PRINTS" id="PR00053">
    <property type="entry name" value="FORKHEAD"/>
</dbReference>
<evidence type="ECO:0000259" key="15">
    <source>
        <dbReference type="PROSITE" id="PS51031"/>
    </source>
</evidence>
<sequence>MKAPISTQPTLPETNADKSFLDSLLPSISDYTEDKKIEFRCQVLNIIQKIRKEKCHKSSSYSEDVTSGSKYDPHEDDRRNNMSLMVSSESSSKNDGEAEVLKPANTDDNLVQCSVQNDSENVAVPKGKKRLRNPNKWKRSLKKQKLFKEKNKRREIGACRYDLRSNKLVLIHFDPSDPIHKTKPDCVSKNDLPSVVKEVEIKSDKDTSLEKSSSTNIPVDKWLILAFTLKVPLTTTRAGKVVKPPSSREFLCSKTKMNDLPEALNFTSGRPPMHSPSSIEAELLSTAMHKIKIEPDINNYSLPPISSTISLHSSANPSSSVSTYSSTSTPQSQVSESSTDESRATSSRQSPQPSSTSINSQTKPPYSYVALIAMAIQASHLKRATLSEIYAYITAKFPYFERNKKGWQNSIRHNLSLNECFVKVPREGGGERKGNYWTLDPQFDDMFENGNYRRRRRMKRPYRSAQPYPKAFFGDALGQHGLPLTRNIFTPPAYPPPYSRYDTASWLGQSQIAYSSCSTPTGYTQQGYPSTAFSACGVRQDSPRYPSYWPPDSEYSGPHNSPPADPQLLLQW</sequence>
<evidence type="ECO:0000259" key="14">
    <source>
        <dbReference type="PROSITE" id="PS50039"/>
    </source>
</evidence>
<evidence type="ECO:0000256" key="6">
    <source>
        <dbReference type="ARBA" id="ARBA00023015"/>
    </source>
</evidence>
<keyword evidence="9 12" id="KW-0539">Nucleus</keyword>
<evidence type="ECO:0000256" key="13">
    <source>
        <dbReference type="SAM" id="MobiDB-lite"/>
    </source>
</evidence>
<evidence type="ECO:0000256" key="1">
    <source>
        <dbReference type="ARBA" id="ARBA00004123"/>
    </source>
</evidence>
<keyword evidence="7 11" id="KW-0238">DNA-binding</keyword>
<evidence type="ECO:0000256" key="4">
    <source>
        <dbReference type="ARBA" id="ARBA00022782"/>
    </source>
</evidence>
<evidence type="ECO:0000256" key="11">
    <source>
        <dbReference type="PROSITE-ProRule" id="PRU00089"/>
    </source>
</evidence>
<accession>A0AAN7SP23</accession>
<evidence type="ECO:0000256" key="7">
    <source>
        <dbReference type="ARBA" id="ARBA00023125"/>
    </source>
</evidence>
<feature type="compositionally biased region" description="Basic and acidic residues" evidence="13">
    <location>
        <begin position="71"/>
        <end position="80"/>
    </location>
</feature>
<evidence type="ECO:0000256" key="9">
    <source>
        <dbReference type="ARBA" id="ARBA00023242"/>
    </source>
</evidence>
<dbReference type="GO" id="GO:0005634">
    <property type="term" value="C:nucleus"/>
    <property type="evidence" value="ECO:0007669"/>
    <property type="project" value="UniProtKB-SubCell"/>
</dbReference>
<evidence type="ECO:0000256" key="2">
    <source>
        <dbReference type="ARBA" id="ARBA00022499"/>
    </source>
</evidence>
<dbReference type="EMBL" id="JARPUR010000003">
    <property type="protein sequence ID" value="KAK4879778.1"/>
    <property type="molecule type" value="Genomic_DNA"/>
</dbReference>
<dbReference type="Gene3D" id="1.10.10.10">
    <property type="entry name" value="Winged helix-like DNA-binding domain superfamily/Winged helix DNA-binding domain"/>
    <property type="match status" value="1"/>
</dbReference>
<evidence type="ECO:0000313" key="17">
    <source>
        <dbReference type="Proteomes" id="UP001353858"/>
    </source>
</evidence>
<keyword evidence="2" id="KW-1017">Isopeptide bond</keyword>
<dbReference type="PROSITE" id="PS00657">
    <property type="entry name" value="FORK_HEAD_1"/>
    <property type="match status" value="1"/>
</dbReference>
<dbReference type="SMART" id="SM00339">
    <property type="entry name" value="FH"/>
    <property type="match status" value="1"/>
</dbReference>
<dbReference type="InterPro" id="IPR036390">
    <property type="entry name" value="WH_DNA-bd_sf"/>
</dbReference>
<reference evidence="17" key="1">
    <citation type="submission" date="2023-01" db="EMBL/GenBank/DDBJ databases">
        <title>Key to firefly adult light organ development and bioluminescence: homeobox transcription factors regulate luciferase expression and transportation to peroxisome.</title>
        <authorList>
            <person name="Fu X."/>
        </authorList>
    </citation>
    <scope>NUCLEOTIDE SEQUENCE [LARGE SCALE GENOMIC DNA]</scope>
</reference>
<dbReference type="PROSITE" id="PS51031">
    <property type="entry name" value="BESS"/>
    <property type="match status" value="1"/>
</dbReference>
<dbReference type="GO" id="GO:0030154">
    <property type="term" value="P:cell differentiation"/>
    <property type="evidence" value="ECO:0007669"/>
    <property type="project" value="UniProtKB-KW"/>
</dbReference>
<protein>
    <recommendedName>
        <fullName evidence="10">Forkhead box protein L2</fullName>
    </recommendedName>
</protein>
<keyword evidence="17" id="KW-1185">Reference proteome</keyword>
<keyword evidence="8" id="KW-0804">Transcription</keyword>
<proteinExistence type="predicted"/>
<evidence type="ECO:0000256" key="5">
    <source>
        <dbReference type="ARBA" id="ARBA00022843"/>
    </source>
</evidence>
<dbReference type="InterPro" id="IPR047515">
    <property type="entry name" value="FH_FOXL2"/>
</dbReference>
<feature type="domain" description="Fork-head" evidence="14">
    <location>
        <begin position="363"/>
        <end position="457"/>
    </location>
</feature>
<gene>
    <name evidence="16" type="ORF">RN001_007924</name>
</gene>
<dbReference type="InterPro" id="IPR050211">
    <property type="entry name" value="FOX_domain-containing"/>
</dbReference>
<dbReference type="AlphaFoldDB" id="A0AAN7SP23"/>
<evidence type="ECO:0000256" key="10">
    <source>
        <dbReference type="ARBA" id="ARBA00034872"/>
    </source>
</evidence>
<dbReference type="PANTHER" id="PTHR11829:SF411">
    <property type="entry name" value="FORKHEAD BOX PROTEIN L2"/>
    <property type="match status" value="1"/>
</dbReference>
<feature type="region of interest" description="Disordered" evidence="13">
    <location>
        <begin position="57"/>
        <end position="110"/>
    </location>
</feature>
<feature type="region of interest" description="Disordered" evidence="13">
    <location>
        <begin position="544"/>
        <end position="567"/>
    </location>
</feature>
<feature type="compositionally biased region" description="Polar residues" evidence="13">
    <location>
        <begin position="58"/>
        <end position="69"/>
    </location>
</feature>
<dbReference type="Proteomes" id="UP001353858">
    <property type="component" value="Unassembled WGS sequence"/>
</dbReference>
<dbReference type="InterPro" id="IPR004210">
    <property type="entry name" value="BESS_motif"/>
</dbReference>
<feature type="DNA-binding region" description="Fork-head" evidence="11">
    <location>
        <begin position="363"/>
        <end position="457"/>
    </location>
</feature>
<dbReference type="PROSITE" id="PS50039">
    <property type="entry name" value="FORK_HEAD_3"/>
    <property type="match status" value="1"/>
</dbReference>
<dbReference type="SUPFAM" id="SSF46785">
    <property type="entry name" value="Winged helix' DNA-binding domain"/>
    <property type="match status" value="1"/>
</dbReference>
<comment type="subcellular location">
    <subcellularLocation>
        <location evidence="1 12">Nucleus</location>
    </subcellularLocation>
</comment>
<dbReference type="CDD" id="cd20028">
    <property type="entry name" value="FH_FOXL2"/>
    <property type="match status" value="1"/>
</dbReference>
<evidence type="ECO:0000256" key="12">
    <source>
        <dbReference type="PROSITE-ProRule" id="PRU00371"/>
    </source>
</evidence>
<evidence type="ECO:0000256" key="8">
    <source>
        <dbReference type="ARBA" id="ARBA00023163"/>
    </source>
</evidence>
<evidence type="ECO:0000256" key="3">
    <source>
        <dbReference type="ARBA" id="ARBA00022553"/>
    </source>
</evidence>
<dbReference type="FunFam" id="1.10.10.10:FF:000016">
    <property type="entry name" value="Forkhead box protein I1"/>
    <property type="match status" value="1"/>
</dbReference>
<keyword evidence="5" id="KW-0832">Ubl conjugation</keyword>
<dbReference type="Pfam" id="PF00250">
    <property type="entry name" value="Forkhead"/>
    <property type="match status" value="1"/>
</dbReference>
<keyword evidence="6" id="KW-0805">Transcription regulation</keyword>
<dbReference type="PROSITE" id="PS00658">
    <property type="entry name" value="FORK_HEAD_2"/>
    <property type="match status" value="1"/>
</dbReference>
<comment type="caution">
    <text evidence="16">The sequence shown here is derived from an EMBL/GenBank/DDBJ whole genome shotgun (WGS) entry which is preliminary data.</text>
</comment>
<feature type="domain" description="BESS" evidence="15">
    <location>
        <begin position="14"/>
        <end position="53"/>
    </location>
</feature>
<feature type="region of interest" description="Disordered" evidence="13">
    <location>
        <begin position="318"/>
        <end position="361"/>
    </location>
</feature>
<name>A0AAN7SP23_9COLE</name>
<dbReference type="GO" id="GO:0000978">
    <property type="term" value="F:RNA polymerase II cis-regulatory region sequence-specific DNA binding"/>
    <property type="evidence" value="ECO:0007669"/>
    <property type="project" value="TreeGrafter"/>
</dbReference>
<evidence type="ECO:0000313" key="16">
    <source>
        <dbReference type="EMBL" id="KAK4879778.1"/>
    </source>
</evidence>
<keyword evidence="4" id="KW-0221">Differentiation</keyword>
<organism evidence="16 17">
    <name type="scientific">Aquatica leii</name>
    <dbReference type="NCBI Taxonomy" id="1421715"/>
    <lineage>
        <taxon>Eukaryota</taxon>
        <taxon>Metazoa</taxon>
        <taxon>Ecdysozoa</taxon>
        <taxon>Arthropoda</taxon>
        <taxon>Hexapoda</taxon>
        <taxon>Insecta</taxon>
        <taxon>Pterygota</taxon>
        <taxon>Neoptera</taxon>
        <taxon>Endopterygota</taxon>
        <taxon>Coleoptera</taxon>
        <taxon>Polyphaga</taxon>
        <taxon>Elateriformia</taxon>
        <taxon>Elateroidea</taxon>
        <taxon>Lampyridae</taxon>
        <taxon>Luciolinae</taxon>
        <taxon>Aquatica</taxon>
    </lineage>
</organism>
<dbReference type="InterPro" id="IPR030456">
    <property type="entry name" value="TF_fork_head_CS_2"/>
</dbReference>
<feature type="compositionally biased region" description="Low complexity" evidence="13">
    <location>
        <begin position="318"/>
        <end position="337"/>
    </location>
</feature>
<dbReference type="PANTHER" id="PTHR11829">
    <property type="entry name" value="FORKHEAD BOX PROTEIN"/>
    <property type="match status" value="1"/>
</dbReference>
<dbReference type="InterPro" id="IPR001766">
    <property type="entry name" value="Fork_head_dom"/>
</dbReference>
<feature type="compositionally biased region" description="Low complexity" evidence="13">
    <location>
        <begin position="344"/>
        <end position="357"/>
    </location>
</feature>